<sequence length="313" mass="33998">MARPVLPLYALQVFEVAARTLSFTRAAEELFITQSAVSKQISQLETQLGYPLFHRQVRKLTLSAQGEVLLPYVTRALATLEKGLEATGRSVKNRLRLKAPSCASRWLLGEVREFAREHPEIEVEVTSAHAHDINFAREPFDLAVVFVPLPSANLSLTPLFIEQLTPVLTPALSEQVGVPLTTPSALTHYPLLHPSRDKRDWTQWLEAVGASEIGVASGQIFETLDQAMSAALQGFGVSIADVTLLKDELAHGAVLAPFDQLLLTGCGYALARPPADKASAAAMLMHDWLLARHRVEPEAMKSGLVSLAATVAG</sequence>
<evidence type="ECO:0000256" key="2">
    <source>
        <dbReference type="ARBA" id="ARBA00023015"/>
    </source>
</evidence>
<dbReference type="Proteomes" id="UP001168540">
    <property type="component" value="Unassembled WGS sequence"/>
</dbReference>
<evidence type="ECO:0000256" key="3">
    <source>
        <dbReference type="ARBA" id="ARBA00023125"/>
    </source>
</evidence>
<comment type="similarity">
    <text evidence="1">Belongs to the LysR transcriptional regulatory family.</text>
</comment>
<gene>
    <name evidence="6" type="ORF">QU481_04370</name>
</gene>
<dbReference type="PANTHER" id="PTHR30537">
    <property type="entry name" value="HTH-TYPE TRANSCRIPTIONAL REGULATOR"/>
    <property type="match status" value="1"/>
</dbReference>
<dbReference type="PROSITE" id="PS50931">
    <property type="entry name" value="HTH_LYSR"/>
    <property type="match status" value="1"/>
</dbReference>
<dbReference type="Pfam" id="PF03466">
    <property type="entry name" value="LysR_substrate"/>
    <property type="match status" value="1"/>
</dbReference>
<dbReference type="Pfam" id="PF00126">
    <property type="entry name" value="HTH_1"/>
    <property type="match status" value="1"/>
</dbReference>
<evidence type="ECO:0000259" key="5">
    <source>
        <dbReference type="PROSITE" id="PS50931"/>
    </source>
</evidence>
<evidence type="ECO:0000313" key="6">
    <source>
        <dbReference type="EMBL" id="MDN0074122.1"/>
    </source>
</evidence>
<feature type="domain" description="HTH lysR-type" evidence="5">
    <location>
        <begin position="6"/>
        <end position="63"/>
    </location>
</feature>
<protein>
    <submittedName>
        <fullName evidence="6">LysR substrate-binding domain-containing protein</fullName>
    </submittedName>
</protein>
<dbReference type="InterPro" id="IPR005119">
    <property type="entry name" value="LysR_subst-bd"/>
</dbReference>
<dbReference type="SUPFAM" id="SSF53850">
    <property type="entry name" value="Periplasmic binding protein-like II"/>
    <property type="match status" value="1"/>
</dbReference>
<dbReference type="PRINTS" id="PR00039">
    <property type="entry name" value="HTHLYSR"/>
</dbReference>
<dbReference type="EMBL" id="JAUEDK010000005">
    <property type="protein sequence ID" value="MDN0074122.1"/>
    <property type="molecule type" value="Genomic_DNA"/>
</dbReference>
<dbReference type="Gene3D" id="3.40.190.10">
    <property type="entry name" value="Periplasmic binding protein-like II"/>
    <property type="match status" value="2"/>
</dbReference>
<reference evidence="6" key="1">
    <citation type="submission" date="2023-06" db="EMBL/GenBank/DDBJ databases">
        <authorList>
            <person name="Zhang S."/>
        </authorList>
    </citation>
    <scope>NUCLEOTIDE SEQUENCE</scope>
    <source>
        <strain evidence="6">SG2303</strain>
    </source>
</reference>
<dbReference type="InterPro" id="IPR000847">
    <property type="entry name" value="LysR_HTH_N"/>
</dbReference>
<accession>A0ABT7XK20</accession>
<keyword evidence="2" id="KW-0805">Transcription regulation</keyword>
<dbReference type="InterPro" id="IPR036390">
    <property type="entry name" value="WH_DNA-bd_sf"/>
</dbReference>
<dbReference type="PANTHER" id="PTHR30537:SF26">
    <property type="entry name" value="GLYCINE CLEAVAGE SYSTEM TRANSCRIPTIONAL ACTIVATOR"/>
    <property type="match status" value="1"/>
</dbReference>
<dbReference type="InterPro" id="IPR058163">
    <property type="entry name" value="LysR-type_TF_proteobact-type"/>
</dbReference>
<keyword evidence="3" id="KW-0238">DNA-binding</keyword>
<evidence type="ECO:0000256" key="4">
    <source>
        <dbReference type="ARBA" id="ARBA00023163"/>
    </source>
</evidence>
<comment type="caution">
    <text evidence="6">The sequence shown here is derived from an EMBL/GenBank/DDBJ whole genome shotgun (WGS) entry which is preliminary data.</text>
</comment>
<evidence type="ECO:0000313" key="7">
    <source>
        <dbReference type="Proteomes" id="UP001168540"/>
    </source>
</evidence>
<dbReference type="InterPro" id="IPR036388">
    <property type="entry name" value="WH-like_DNA-bd_sf"/>
</dbReference>
<dbReference type="SUPFAM" id="SSF46785">
    <property type="entry name" value="Winged helix' DNA-binding domain"/>
    <property type="match status" value="1"/>
</dbReference>
<keyword evidence="4" id="KW-0804">Transcription</keyword>
<evidence type="ECO:0000256" key="1">
    <source>
        <dbReference type="ARBA" id="ARBA00009437"/>
    </source>
</evidence>
<dbReference type="Gene3D" id="1.10.10.10">
    <property type="entry name" value="Winged helix-like DNA-binding domain superfamily/Winged helix DNA-binding domain"/>
    <property type="match status" value="1"/>
</dbReference>
<keyword evidence="7" id="KW-1185">Reference proteome</keyword>
<dbReference type="RefSeq" id="WP_289828668.1">
    <property type="nucleotide sequence ID" value="NZ_JAUEDK010000005.1"/>
</dbReference>
<proteinExistence type="inferred from homology"/>
<name>A0ABT7XK20_9NEIS</name>
<organism evidence="6 7">
    <name type="scientific">Crenobacter oryzisoli</name>
    <dbReference type="NCBI Taxonomy" id="3056844"/>
    <lineage>
        <taxon>Bacteria</taxon>
        <taxon>Pseudomonadati</taxon>
        <taxon>Pseudomonadota</taxon>
        <taxon>Betaproteobacteria</taxon>
        <taxon>Neisseriales</taxon>
        <taxon>Neisseriaceae</taxon>
        <taxon>Crenobacter</taxon>
    </lineage>
</organism>